<evidence type="ECO:0000256" key="3">
    <source>
        <dbReference type="ARBA" id="ARBA00023015"/>
    </source>
</evidence>
<name>A0A516KH20_9BACI</name>
<evidence type="ECO:0000256" key="5">
    <source>
        <dbReference type="ARBA" id="ARBA00023125"/>
    </source>
</evidence>
<gene>
    <name evidence="9" type="primary">sigK</name>
    <name evidence="9" type="ORF">FN924_11105</name>
</gene>
<dbReference type="NCBIfam" id="TIGR02846">
    <property type="entry name" value="spore_sigmaK"/>
    <property type="match status" value="1"/>
</dbReference>
<dbReference type="Gene3D" id="1.10.10.10">
    <property type="entry name" value="Winged helix-like DNA-binding domain superfamily/Winged helix DNA-binding domain"/>
    <property type="match status" value="1"/>
</dbReference>
<protein>
    <recommendedName>
        <fullName evidence="7">RNA polymerase sigma factor</fullName>
    </recommendedName>
</protein>
<dbReference type="Pfam" id="PF04545">
    <property type="entry name" value="Sigma70_r4"/>
    <property type="match status" value="1"/>
</dbReference>
<feature type="domain" description="HTH cro/C1-type" evidence="8">
    <location>
        <begin position="192"/>
        <end position="217"/>
    </location>
</feature>
<dbReference type="CDD" id="cd06171">
    <property type="entry name" value="Sigma70_r4"/>
    <property type="match status" value="1"/>
</dbReference>
<dbReference type="PROSITE" id="PS50943">
    <property type="entry name" value="HTH_CROC1"/>
    <property type="match status" value="1"/>
</dbReference>
<dbReference type="KEGG" id="aqt:FN924_11105"/>
<dbReference type="OrthoDB" id="9809557at2"/>
<reference evidence="9 10" key="1">
    <citation type="submission" date="2019-07" db="EMBL/GenBank/DDBJ databases">
        <authorList>
            <person name="Li J."/>
        </authorList>
    </citation>
    <scope>NUCLEOTIDE SEQUENCE [LARGE SCALE GENOMIC DNA]</scope>
    <source>
        <strain evidence="9 10">TKL69</strain>
    </source>
</reference>
<evidence type="ECO:0000313" key="10">
    <source>
        <dbReference type="Proteomes" id="UP000315215"/>
    </source>
</evidence>
<keyword evidence="3 7" id="KW-0805">Transcription regulation</keyword>
<dbReference type="InterPro" id="IPR013324">
    <property type="entry name" value="RNA_pol_sigma_r3/r4-like"/>
</dbReference>
<dbReference type="NCBIfam" id="NF004471">
    <property type="entry name" value="PRK05803.1"/>
    <property type="match status" value="1"/>
</dbReference>
<evidence type="ECO:0000256" key="1">
    <source>
        <dbReference type="ARBA" id="ARBA00007788"/>
    </source>
</evidence>
<dbReference type="FunFam" id="1.10.10.10:FF:000197">
    <property type="entry name" value="RNA polymerase sigma factor"/>
    <property type="match status" value="1"/>
</dbReference>
<dbReference type="InterPro" id="IPR050813">
    <property type="entry name" value="Sigma-70_Factor"/>
</dbReference>
<dbReference type="Proteomes" id="UP000315215">
    <property type="component" value="Chromosome"/>
</dbReference>
<dbReference type="InterPro" id="IPR036388">
    <property type="entry name" value="WH-like_DNA-bd_sf"/>
</dbReference>
<dbReference type="PROSITE" id="PS00715">
    <property type="entry name" value="SIGMA70_1"/>
    <property type="match status" value="1"/>
</dbReference>
<dbReference type="GO" id="GO:0016987">
    <property type="term" value="F:sigma factor activity"/>
    <property type="evidence" value="ECO:0007669"/>
    <property type="project" value="UniProtKB-KW"/>
</dbReference>
<evidence type="ECO:0000256" key="4">
    <source>
        <dbReference type="ARBA" id="ARBA00023082"/>
    </source>
</evidence>
<dbReference type="PROSITE" id="PS00716">
    <property type="entry name" value="SIGMA70_2"/>
    <property type="match status" value="1"/>
</dbReference>
<dbReference type="FunFam" id="1.20.120.1810:FF:000003">
    <property type="entry name" value="RNA polymerase sigma factor"/>
    <property type="match status" value="1"/>
</dbReference>
<evidence type="ECO:0000259" key="8">
    <source>
        <dbReference type="PROSITE" id="PS50943"/>
    </source>
</evidence>
<dbReference type="Gene3D" id="1.20.120.1810">
    <property type="match status" value="1"/>
</dbReference>
<evidence type="ECO:0000256" key="6">
    <source>
        <dbReference type="ARBA" id="ARBA00023163"/>
    </source>
</evidence>
<dbReference type="PANTHER" id="PTHR30376">
    <property type="entry name" value="SIGMA FACTOR RPOH HEAT SHOCK RELATED"/>
    <property type="match status" value="1"/>
</dbReference>
<dbReference type="RefSeq" id="WP_143894475.1">
    <property type="nucleotide sequence ID" value="NZ_CP041666.1"/>
</dbReference>
<dbReference type="InterPro" id="IPR007630">
    <property type="entry name" value="RNA_pol_sigma70_r4"/>
</dbReference>
<keyword evidence="4 7" id="KW-0731">Sigma factor</keyword>
<keyword evidence="2" id="KW-0749">Sporulation</keyword>
<accession>A0A516KH20</accession>
<dbReference type="GO" id="GO:0030435">
    <property type="term" value="P:sporulation resulting in formation of a cellular spore"/>
    <property type="evidence" value="ECO:0007669"/>
    <property type="project" value="UniProtKB-KW"/>
</dbReference>
<dbReference type="PRINTS" id="PR00046">
    <property type="entry name" value="SIGMA70FCT"/>
</dbReference>
<dbReference type="GO" id="GO:0003677">
    <property type="term" value="F:DNA binding"/>
    <property type="evidence" value="ECO:0007669"/>
    <property type="project" value="UniProtKB-KW"/>
</dbReference>
<dbReference type="InterPro" id="IPR014209">
    <property type="entry name" value="RNA_pol_sigma-K"/>
</dbReference>
<dbReference type="EMBL" id="CP041666">
    <property type="protein sequence ID" value="QDP40684.1"/>
    <property type="molecule type" value="Genomic_DNA"/>
</dbReference>
<dbReference type="InterPro" id="IPR007627">
    <property type="entry name" value="RNA_pol_sigma70_r2"/>
</dbReference>
<organism evidence="9 10">
    <name type="scientific">Radiobacillus deserti</name>
    <dbReference type="NCBI Taxonomy" id="2594883"/>
    <lineage>
        <taxon>Bacteria</taxon>
        <taxon>Bacillati</taxon>
        <taxon>Bacillota</taxon>
        <taxon>Bacilli</taxon>
        <taxon>Bacillales</taxon>
        <taxon>Bacillaceae</taxon>
        <taxon>Radiobacillus</taxon>
    </lineage>
</organism>
<dbReference type="NCBIfam" id="TIGR02937">
    <property type="entry name" value="sigma70-ECF"/>
    <property type="match status" value="1"/>
</dbReference>
<dbReference type="PANTHER" id="PTHR30376:SF3">
    <property type="entry name" value="RNA POLYMERASE SIGMA FACTOR RPOH"/>
    <property type="match status" value="1"/>
</dbReference>
<keyword evidence="6 7" id="KW-0804">Transcription</keyword>
<keyword evidence="5 7" id="KW-0238">DNA-binding</keyword>
<evidence type="ECO:0000256" key="7">
    <source>
        <dbReference type="RuleBase" id="RU362124"/>
    </source>
</evidence>
<dbReference type="InterPro" id="IPR001387">
    <property type="entry name" value="Cro/C1-type_HTH"/>
</dbReference>
<comment type="similarity">
    <text evidence="1 7">Belongs to the sigma-70 factor family.</text>
</comment>
<dbReference type="PIRSF" id="PIRSF000770">
    <property type="entry name" value="RNA_pol_sigma-SigE/K"/>
    <property type="match status" value="1"/>
</dbReference>
<dbReference type="InterPro" id="IPR014284">
    <property type="entry name" value="RNA_pol_sigma-70_dom"/>
</dbReference>
<keyword evidence="10" id="KW-1185">Reference proteome</keyword>
<dbReference type="SUPFAM" id="SSF88946">
    <property type="entry name" value="Sigma2 domain of RNA polymerase sigma factors"/>
    <property type="match status" value="1"/>
</dbReference>
<dbReference type="SUPFAM" id="SSF88659">
    <property type="entry name" value="Sigma3 and sigma4 domains of RNA polymerase sigma factors"/>
    <property type="match status" value="1"/>
</dbReference>
<dbReference type="InterPro" id="IPR013325">
    <property type="entry name" value="RNA_pol_sigma_r2"/>
</dbReference>
<dbReference type="GO" id="GO:0006352">
    <property type="term" value="P:DNA-templated transcription initiation"/>
    <property type="evidence" value="ECO:0007669"/>
    <property type="project" value="InterPro"/>
</dbReference>
<dbReference type="InterPro" id="IPR000943">
    <property type="entry name" value="RNA_pol_sigma70"/>
</dbReference>
<evidence type="ECO:0000256" key="2">
    <source>
        <dbReference type="ARBA" id="ARBA00022969"/>
    </source>
</evidence>
<proteinExistence type="inferred from homology"/>
<dbReference type="Pfam" id="PF04542">
    <property type="entry name" value="Sigma70_r2"/>
    <property type="match status" value="1"/>
</dbReference>
<evidence type="ECO:0000313" key="9">
    <source>
        <dbReference type="EMBL" id="QDP40684.1"/>
    </source>
</evidence>
<dbReference type="AlphaFoldDB" id="A0A516KH20"/>
<sequence length="236" mass="27364">MSSILSALAFLMKEALFFVSYVKNHAFPQPLPPDEEAKYIEQMQEGDENARNMLIEHNLRLVAHIVKKFENTGEDTEDLISIGTIGLIKGIESFSSGKGTKLATYAARCIENEILMHLRALKKTKKDVSLHDPIGQDKEGNEISLIDILQSENEDVIEYIQLNMEVEKIREYLDILDKREKEVIICRYGLNNEEDLTQREIAKKLKISRSYVSRIEKRALMKVFHEYYRKEKLNDQ</sequence>
<comment type="function">
    <text evidence="7">Sigma factors are initiation factors that promote the attachment of RNA polymerase to specific initiation sites and are then released.</text>
</comment>